<evidence type="ECO:0000313" key="4">
    <source>
        <dbReference type="EMBL" id="AJY48340.1"/>
    </source>
</evidence>
<dbReference type="InterPro" id="IPR037049">
    <property type="entry name" value="DUF1214_C_sf"/>
</dbReference>
<feature type="domain" description="DUF1254" evidence="3">
    <location>
        <begin position="79"/>
        <end position="209"/>
    </location>
</feature>
<dbReference type="Proteomes" id="UP000032611">
    <property type="component" value="Chromosome"/>
</dbReference>
<dbReference type="InterPro" id="IPR010621">
    <property type="entry name" value="DUF1214"/>
</dbReference>
<name>A0A0D5LWK7_MAREN</name>
<protein>
    <recommendedName>
        <fullName evidence="6">DUF1254 domain-containing protein</fullName>
    </recommendedName>
</protein>
<feature type="signal peptide" evidence="1">
    <location>
        <begin position="1"/>
        <end position="27"/>
    </location>
</feature>
<dbReference type="HOGENOM" id="CLU_027269_1_1_5"/>
<dbReference type="Pfam" id="PF06742">
    <property type="entry name" value="DUF1214"/>
    <property type="match status" value="1"/>
</dbReference>
<dbReference type="PATRIC" id="fig|1486262.3.peg.3820"/>
<dbReference type="PANTHER" id="PTHR36509">
    <property type="entry name" value="BLL3101 PROTEIN"/>
    <property type="match status" value="1"/>
</dbReference>
<evidence type="ECO:0008006" key="6">
    <source>
        <dbReference type="Google" id="ProtNLM"/>
    </source>
</evidence>
<keyword evidence="5" id="KW-1185">Reference proteome</keyword>
<dbReference type="PANTHER" id="PTHR36509:SF2">
    <property type="entry name" value="BLL3101 PROTEIN"/>
    <property type="match status" value="1"/>
</dbReference>
<evidence type="ECO:0000259" key="3">
    <source>
        <dbReference type="Pfam" id="PF06863"/>
    </source>
</evidence>
<dbReference type="EMBL" id="CP010803">
    <property type="protein sequence ID" value="AJY48340.1"/>
    <property type="molecule type" value="Genomic_DNA"/>
</dbReference>
<organism evidence="4 5">
    <name type="scientific">Martelella endophytica</name>
    <dbReference type="NCBI Taxonomy" id="1486262"/>
    <lineage>
        <taxon>Bacteria</taxon>
        <taxon>Pseudomonadati</taxon>
        <taxon>Pseudomonadota</taxon>
        <taxon>Alphaproteobacteria</taxon>
        <taxon>Hyphomicrobiales</taxon>
        <taxon>Aurantimonadaceae</taxon>
        <taxon>Martelella</taxon>
    </lineage>
</organism>
<evidence type="ECO:0000256" key="1">
    <source>
        <dbReference type="SAM" id="SignalP"/>
    </source>
</evidence>
<gene>
    <name evidence="4" type="ORF">TM49_18455</name>
</gene>
<dbReference type="Gene3D" id="2.60.120.600">
    <property type="entry name" value="Domain of unknown function DUF1214, C-terminal domain"/>
    <property type="match status" value="1"/>
</dbReference>
<dbReference type="KEGG" id="mey:TM49_18455"/>
<dbReference type="Gene3D" id="2.60.40.1610">
    <property type="entry name" value="Domain of unknown function DUF1254"/>
    <property type="match status" value="1"/>
</dbReference>
<keyword evidence="1" id="KW-0732">Signal</keyword>
<dbReference type="STRING" id="1486262.TM49_18455"/>
<feature type="chain" id="PRO_5002295486" description="DUF1254 domain-containing protein" evidence="1">
    <location>
        <begin position="28"/>
        <end position="476"/>
    </location>
</feature>
<reference evidence="4 5" key="1">
    <citation type="journal article" date="2015" name="Genome Announc.">
        <title>Complete genome sequence of Martelella endophytica YC6887, which has antifungal activity associated with a halophyte.</title>
        <authorList>
            <person name="Khan A."/>
            <person name="Khan H."/>
            <person name="Chung E.J."/>
            <person name="Hossain M.T."/>
            <person name="Chung Y.R."/>
        </authorList>
    </citation>
    <scope>NUCLEOTIDE SEQUENCE [LARGE SCALE GENOMIC DNA]</scope>
    <source>
        <strain evidence="4">YC6887</strain>
    </source>
</reference>
<evidence type="ECO:0000313" key="5">
    <source>
        <dbReference type="Proteomes" id="UP000032611"/>
    </source>
</evidence>
<dbReference type="SUPFAM" id="SSF160935">
    <property type="entry name" value="VPA0735-like"/>
    <property type="match status" value="1"/>
</dbReference>
<dbReference type="AlphaFoldDB" id="A0A0D5LWK7"/>
<dbReference type="Pfam" id="PF06863">
    <property type="entry name" value="DUF1254"/>
    <property type="match status" value="1"/>
</dbReference>
<accession>A0A0D5LWK7</accession>
<dbReference type="RefSeq" id="WP_045685475.1">
    <property type="nucleotide sequence ID" value="NZ_CP010803.1"/>
</dbReference>
<dbReference type="InterPro" id="IPR037050">
    <property type="entry name" value="DUF1254_sf"/>
</dbReference>
<dbReference type="InterPro" id="IPR010679">
    <property type="entry name" value="DUF1254"/>
</dbReference>
<dbReference type="OrthoDB" id="9777345at2"/>
<sequence length="476" mass="51753">MNKKLVVVAVMSLTTTLLPVLSGPAFAQTSIEAKATLTAEQANAIADTIYMMAYPMMLMDISAEIGTNVAEPAGVAAPINQFANLQAFPDASFDTVVRPNADTLYSSLTYDVSKEPLIISIPASQGRYYLFQMMDEWTDVYASPGSRTTGDDAYTFAVVGPDWQGTLPEGVRGYVSPTAEGWVLGRVETKGKADYDAVHAFQDGLKAVPLSAWGTDYVPPKGVVDATLDMSSPVSQIAKLDGPAYFQRFAELMKANPPHANDDSAVDLMKQIGLVPGESYDPQAQSKVVQDALAQAPTNVLPFIQKTWFRSGDLVNGWRINLTGIGSYGSDYMHRAGVAFGGLGANKPVDAVYPSAFVDADGHPFDSSKDYVLHFEKDALPPARAFWSVTLYNQDQFFAKNPIHRYSLGSNSPLKENADGSVDLYIQRESPGKDKEANWLPAPESGHFSLTMRIYWPELPVLSGEWSPPPVERVVK</sequence>
<evidence type="ECO:0000259" key="2">
    <source>
        <dbReference type="Pfam" id="PF06742"/>
    </source>
</evidence>
<feature type="domain" description="DUF1214" evidence="2">
    <location>
        <begin position="350"/>
        <end position="458"/>
    </location>
</feature>
<proteinExistence type="predicted"/>